<evidence type="ECO:0000256" key="12">
    <source>
        <dbReference type="RuleBase" id="RU003903"/>
    </source>
</evidence>
<evidence type="ECO:0000313" key="15">
    <source>
        <dbReference type="EMBL" id="MQS52099.1"/>
    </source>
</evidence>
<dbReference type="GO" id="GO:0004735">
    <property type="term" value="F:pyrroline-5-carboxylate reductase activity"/>
    <property type="evidence" value="ECO:0007669"/>
    <property type="project" value="UniProtKB-UniRule"/>
</dbReference>
<evidence type="ECO:0000256" key="8">
    <source>
        <dbReference type="ARBA" id="ARBA00058118"/>
    </source>
</evidence>
<comment type="caution">
    <text evidence="15">The sequence shown here is derived from an EMBL/GenBank/DDBJ whole genome shotgun (WGS) entry which is preliminary data.</text>
</comment>
<comment type="similarity">
    <text evidence="2 9 12">Belongs to the pyrroline-5-carboxylate reductase family.</text>
</comment>
<evidence type="ECO:0000259" key="14">
    <source>
        <dbReference type="Pfam" id="PF14748"/>
    </source>
</evidence>
<evidence type="ECO:0000256" key="9">
    <source>
        <dbReference type="HAMAP-Rule" id="MF_01925"/>
    </source>
</evidence>
<feature type="binding site" evidence="11">
    <location>
        <begin position="6"/>
        <end position="11"/>
    </location>
    <ligand>
        <name>NADP(+)</name>
        <dbReference type="ChEBI" id="CHEBI:58349"/>
    </ligand>
</feature>
<dbReference type="InterPro" id="IPR029036">
    <property type="entry name" value="P5CR_dimer"/>
</dbReference>
<comment type="catalytic activity">
    <reaction evidence="9 12">
        <text>L-proline + NADP(+) = (S)-1-pyrroline-5-carboxylate + NADPH + 2 H(+)</text>
        <dbReference type="Rhea" id="RHEA:14109"/>
        <dbReference type="ChEBI" id="CHEBI:15378"/>
        <dbReference type="ChEBI" id="CHEBI:17388"/>
        <dbReference type="ChEBI" id="CHEBI:57783"/>
        <dbReference type="ChEBI" id="CHEBI:58349"/>
        <dbReference type="ChEBI" id="CHEBI:60039"/>
        <dbReference type="EC" id="1.5.1.2"/>
    </reaction>
</comment>
<comment type="catalytic activity">
    <reaction evidence="9">
        <text>L-proline + NAD(+) = (S)-1-pyrroline-5-carboxylate + NADH + 2 H(+)</text>
        <dbReference type="Rhea" id="RHEA:14105"/>
        <dbReference type="ChEBI" id="CHEBI:15378"/>
        <dbReference type="ChEBI" id="CHEBI:17388"/>
        <dbReference type="ChEBI" id="CHEBI:57540"/>
        <dbReference type="ChEBI" id="CHEBI:57945"/>
        <dbReference type="ChEBI" id="CHEBI:60039"/>
        <dbReference type="EC" id="1.5.1.2"/>
    </reaction>
</comment>
<dbReference type="OrthoDB" id="9805754at2"/>
<dbReference type="GO" id="GO:0005737">
    <property type="term" value="C:cytoplasm"/>
    <property type="evidence" value="ECO:0007669"/>
    <property type="project" value="UniProtKB-SubCell"/>
</dbReference>
<dbReference type="NCBIfam" id="TIGR00112">
    <property type="entry name" value="proC"/>
    <property type="match status" value="1"/>
</dbReference>
<dbReference type="PANTHER" id="PTHR11645:SF0">
    <property type="entry name" value="PYRROLINE-5-CARBOXYLATE REDUCTASE 3"/>
    <property type="match status" value="1"/>
</dbReference>
<feature type="binding site" evidence="11">
    <location>
        <begin position="68"/>
        <end position="71"/>
    </location>
    <ligand>
        <name>NADP(+)</name>
        <dbReference type="ChEBI" id="CHEBI:58349"/>
    </ligand>
</feature>
<dbReference type="EMBL" id="VDFM01000003">
    <property type="protein sequence ID" value="MQS52099.1"/>
    <property type="molecule type" value="Genomic_DNA"/>
</dbReference>
<feature type="domain" description="Pyrroline-5-carboxylate reductase catalytic N-terminal" evidence="13">
    <location>
        <begin position="2"/>
        <end position="97"/>
    </location>
</feature>
<dbReference type="Proteomes" id="UP000380386">
    <property type="component" value="Unassembled WGS sequence"/>
</dbReference>
<reference evidence="15 16" key="1">
    <citation type="journal article" date="2019" name="Syst. Appl. Microbiol.">
        <title>Polyphasic characterization of two novel Lactobacillus spp. isolated from blown salami packages: Description of Lactobacillus halodurans sp. nov. and Lactobacillus salsicarnum sp. nov.</title>
        <authorList>
            <person name="Schuster J.A."/>
            <person name="Klingl A."/>
            <person name="Vogel R.F."/>
            <person name="Ehrmann M.A."/>
        </authorList>
    </citation>
    <scope>NUCLEOTIDE SEQUENCE [LARGE SCALE GENOMIC DNA]</scope>
    <source>
        <strain evidence="15 16">TMW 1.2118</strain>
    </source>
</reference>
<keyword evidence="6 9" id="KW-0521">NADP</keyword>
<dbReference type="Pfam" id="PF14748">
    <property type="entry name" value="P5CR_dimer"/>
    <property type="match status" value="1"/>
</dbReference>
<dbReference type="PROSITE" id="PS00521">
    <property type="entry name" value="P5CR"/>
    <property type="match status" value="1"/>
</dbReference>
<evidence type="ECO:0000256" key="5">
    <source>
        <dbReference type="ARBA" id="ARBA00022650"/>
    </source>
</evidence>
<keyword evidence="7 9" id="KW-0560">Oxidoreductase</keyword>
<organism evidence="15 16">
    <name type="scientific">Companilactobacillus mishanensis</name>
    <dbReference type="NCBI Taxonomy" id="2486008"/>
    <lineage>
        <taxon>Bacteria</taxon>
        <taxon>Bacillati</taxon>
        <taxon>Bacillota</taxon>
        <taxon>Bacilli</taxon>
        <taxon>Lactobacillales</taxon>
        <taxon>Lactobacillaceae</taxon>
        <taxon>Companilactobacillus</taxon>
    </lineage>
</organism>
<protein>
    <recommendedName>
        <fullName evidence="9 10">Pyrroline-5-carboxylate reductase</fullName>
        <shortName evidence="9">P5C reductase</shortName>
        <shortName evidence="9">P5CR</shortName>
        <ecNumber evidence="9 10">1.5.1.2</ecNumber>
    </recommendedName>
    <alternativeName>
        <fullName evidence="9">PCA reductase</fullName>
    </alternativeName>
</protein>
<dbReference type="SUPFAM" id="SSF48179">
    <property type="entry name" value="6-phosphogluconate dehydrogenase C-terminal domain-like"/>
    <property type="match status" value="1"/>
</dbReference>
<evidence type="ECO:0000256" key="11">
    <source>
        <dbReference type="PIRSR" id="PIRSR000193-1"/>
    </source>
</evidence>
<dbReference type="InterPro" id="IPR028939">
    <property type="entry name" value="P5C_Rdtase_cat_N"/>
</dbReference>
<dbReference type="InterPro" id="IPR053790">
    <property type="entry name" value="P5CR-like_CS"/>
</dbReference>
<accession>A0A5P0ZGG1</accession>
<keyword evidence="3 9" id="KW-0963">Cytoplasm</keyword>
<dbReference type="HAMAP" id="MF_01925">
    <property type="entry name" value="P5C_reductase"/>
    <property type="match status" value="1"/>
</dbReference>
<comment type="function">
    <text evidence="8 9">Catalyzes the reduction of 1-pyrroline-5-carboxylate (PCA) to L-proline.</text>
</comment>
<dbReference type="InterPro" id="IPR036291">
    <property type="entry name" value="NAD(P)-bd_dom_sf"/>
</dbReference>
<dbReference type="FunFam" id="1.10.3730.10:FF:000001">
    <property type="entry name" value="Pyrroline-5-carboxylate reductase"/>
    <property type="match status" value="1"/>
</dbReference>
<evidence type="ECO:0000256" key="3">
    <source>
        <dbReference type="ARBA" id="ARBA00022490"/>
    </source>
</evidence>
<name>A0A5P0ZGG1_9LACO</name>
<evidence type="ECO:0000256" key="7">
    <source>
        <dbReference type="ARBA" id="ARBA00023002"/>
    </source>
</evidence>
<dbReference type="FunFam" id="3.40.50.720:FF:000190">
    <property type="entry name" value="Pyrroline-5-carboxylate reductase"/>
    <property type="match status" value="1"/>
</dbReference>
<dbReference type="InterPro" id="IPR008927">
    <property type="entry name" value="6-PGluconate_DH-like_C_sf"/>
</dbReference>
<evidence type="ECO:0000259" key="13">
    <source>
        <dbReference type="Pfam" id="PF03807"/>
    </source>
</evidence>
<evidence type="ECO:0000256" key="2">
    <source>
        <dbReference type="ARBA" id="ARBA00005525"/>
    </source>
</evidence>
<evidence type="ECO:0000256" key="10">
    <source>
        <dbReference type="NCBIfam" id="TIGR00112"/>
    </source>
</evidence>
<dbReference type="Gene3D" id="3.40.50.720">
    <property type="entry name" value="NAD(P)-binding Rossmann-like Domain"/>
    <property type="match status" value="1"/>
</dbReference>
<dbReference type="PIRSF" id="PIRSF000193">
    <property type="entry name" value="Pyrrol-5-carb_rd"/>
    <property type="match status" value="1"/>
</dbReference>
<dbReference type="AlphaFoldDB" id="A0A5P0ZGG1"/>
<dbReference type="InterPro" id="IPR000304">
    <property type="entry name" value="Pyrroline-COOH_reductase"/>
</dbReference>
<dbReference type="SUPFAM" id="SSF51735">
    <property type="entry name" value="NAD(P)-binding Rossmann-fold domains"/>
    <property type="match status" value="1"/>
</dbReference>
<dbReference type="RefSeq" id="WP_153382426.1">
    <property type="nucleotide sequence ID" value="NZ_VDFM01000003.1"/>
</dbReference>
<proteinExistence type="inferred from homology"/>
<dbReference type="UniPathway" id="UPA00098">
    <property type="reaction ID" value="UER00361"/>
</dbReference>
<sequence>MKIGFIGAGKMATALVNGIVSSKLVPSNDVFVTDINADATAKLKQELNVSVADSVENMLSKVDIVITAVGPKVAPQILSGIKDELFKDKTVVSIAAGLQLDTLAAALPVKTPIVRIMPNINAVVGEAAIALCTNDYVEDGVKADVKKIFESVGTVYELPESQFSIFTAISGSSPAYAYLFIDSIARGAVKNGMSKDLATKIAAEAVLGSAKMIKETGEEPWTLINNVSSPGGTTVAGLVELEDNAFISTVIKGIDATINKDKELSGK</sequence>
<evidence type="ECO:0000256" key="1">
    <source>
        <dbReference type="ARBA" id="ARBA00004496"/>
    </source>
</evidence>
<dbReference type="EC" id="1.5.1.2" evidence="9 10"/>
<evidence type="ECO:0000256" key="6">
    <source>
        <dbReference type="ARBA" id="ARBA00022857"/>
    </source>
</evidence>
<dbReference type="Pfam" id="PF03807">
    <property type="entry name" value="F420_oxidored"/>
    <property type="match status" value="1"/>
</dbReference>
<feature type="domain" description="Pyrroline-5-carboxylate reductase dimerisation" evidence="14">
    <location>
        <begin position="160"/>
        <end position="264"/>
    </location>
</feature>
<keyword evidence="4 9" id="KW-0028">Amino-acid biosynthesis</keyword>
<keyword evidence="5 9" id="KW-0641">Proline biosynthesis</keyword>
<dbReference type="PANTHER" id="PTHR11645">
    <property type="entry name" value="PYRROLINE-5-CARBOXYLATE REDUCTASE"/>
    <property type="match status" value="1"/>
</dbReference>
<comment type="pathway">
    <text evidence="9 12">Amino-acid biosynthesis; L-proline biosynthesis; L-proline from L-glutamate 5-semialdehyde: step 1/1.</text>
</comment>
<comment type="subcellular location">
    <subcellularLocation>
        <location evidence="1 9">Cytoplasm</location>
    </subcellularLocation>
</comment>
<dbReference type="GO" id="GO:0055129">
    <property type="term" value="P:L-proline biosynthetic process"/>
    <property type="evidence" value="ECO:0007669"/>
    <property type="project" value="UniProtKB-UniRule"/>
</dbReference>
<dbReference type="Gene3D" id="1.10.3730.10">
    <property type="entry name" value="ProC C-terminal domain-like"/>
    <property type="match status" value="1"/>
</dbReference>
<evidence type="ECO:0000256" key="4">
    <source>
        <dbReference type="ARBA" id="ARBA00022605"/>
    </source>
</evidence>
<gene>
    <name evidence="9 15" type="primary">proC</name>
    <name evidence="15" type="ORF">FHL02_03590</name>
</gene>
<evidence type="ECO:0000313" key="16">
    <source>
        <dbReference type="Proteomes" id="UP000380386"/>
    </source>
</evidence>